<dbReference type="AlphaFoldDB" id="A0A9P8Y9K3"/>
<gene>
    <name evidence="3" type="ORF">B0I36DRAFT_348203</name>
</gene>
<dbReference type="GO" id="GO:0006874">
    <property type="term" value="P:intracellular calcium ion homeostasis"/>
    <property type="evidence" value="ECO:0007669"/>
    <property type="project" value="TreeGrafter"/>
</dbReference>
<dbReference type="GO" id="GO:0048471">
    <property type="term" value="C:perinuclear region of cytoplasm"/>
    <property type="evidence" value="ECO:0007669"/>
    <property type="project" value="TreeGrafter"/>
</dbReference>
<evidence type="ECO:0000313" key="3">
    <source>
        <dbReference type="EMBL" id="KAH7033091.1"/>
    </source>
</evidence>
<evidence type="ECO:0000313" key="4">
    <source>
        <dbReference type="Proteomes" id="UP000756346"/>
    </source>
</evidence>
<feature type="compositionally biased region" description="Pro residues" evidence="1">
    <location>
        <begin position="447"/>
        <end position="457"/>
    </location>
</feature>
<dbReference type="Gene3D" id="1.25.40.90">
    <property type="match status" value="1"/>
</dbReference>
<accession>A0A9P8Y9K3</accession>
<feature type="region of interest" description="Disordered" evidence="1">
    <location>
        <begin position="443"/>
        <end position="505"/>
    </location>
</feature>
<dbReference type="PROSITE" id="PS51391">
    <property type="entry name" value="CID"/>
    <property type="match status" value="1"/>
</dbReference>
<dbReference type="OrthoDB" id="21470at2759"/>
<dbReference type="Proteomes" id="UP000756346">
    <property type="component" value="Unassembled WGS sequence"/>
</dbReference>
<proteinExistence type="predicted"/>
<dbReference type="RefSeq" id="XP_046013923.1">
    <property type="nucleotide sequence ID" value="XM_046156659.1"/>
</dbReference>
<dbReference type="InterPro" id="IPR008942">
    <property type="entry name" value="ENTH_VHS"/>
</dbReference>
<dbReference type="InterPro" id="IPR006569">
    <property type="entry name" value="CID_dom"/>
</dbReference>
<feature type="compositionally biased region" description="Gly residues" evidence="1">
    <location>
        <begin position="483"/>
        <end position="505"/>
    </location>
</feature>
<sequence length="505" mass="54991">MASPHLDIAKVSFAALLLRPDPTAQSRAEIDDFLRILDTTISRCSPANVQQCKQWIVANIAHSPARTAALLKYLTALARSLTRPLLESRQAREPSSRRRRLHILYVLNDALYHTRARTRDETFSKHIEAGLPELLRLAASYTHCARHMNKICDLLKIWKEEGYVTAASYDRLMSTVRDAPNNAVDESASAGKTQGSGAPAPKAAKNAPFLMPAIHGDATAAWYDLPAASWLPVMEPNSTRPMNPEMIKPLQFKPGPAEAHLVDAVKTLLADADRLFAKEHAIGEDDDVQIDQLGQPIVRDEITGEIIGGQTYYGWSRGFCEKMKQRRAKNDKPQNVAVGAVGEDAHMQAQDHARARGAELVPDDSLGLATEVAASFQPPIPPPPFPVGAEFNNGFPAFPPRPPNFQGQWPPPIPPPPIPPQGVGAGFPQAGWVPSMPGMMPAWNGAIPPPPPPPPLPQHSLPQGPSHDQFANQHYGARVDQYRGGGQGGHHGQNHQGGWGRGRGW</sequence>
<comment type="caution">
    <text evidence="3">The sequence shown here is derived from an EMBL/GenBank/DDBJ whole genome shotgun (WGS) entry which is preliminary data.</text>
</comment>
<dbReference type="PANTHER" id="PTHR12323">
    <property type="entry name" value="SR-RELATED CTD ASSOCIATED FACTOR 6"/>
    <property type="match status" value="1"/>
</dbReference>
<protein>
    <recommendedName>
        <fullName evidence="2">CID domain-containing protein</fullName>
    </recommendedName>
</protein>
<dbReference type="GeneID" id="70186205"/>
<organism evidence="3 4">
    <name type="scientific">Microdochium trichocladiopsis</name>
    <dbReference type="NCBI Taxonomy" id="1682393"/>
    <lineage>
        <taxon>Eukaryota</taxon>
        <taxon>Fungi</taxon>
        <taxon>Dikarya</taxon>
        <taxon>Ascomycota</taxon>
        <taxon>Pezizomycotina</taxon>
        <taxon>Sordariomycetes</taxon>
        <taxon>Xylariomycetidae</taxon>
        <taxon>Xylariales</taxon>
        <taxon>Microdochiaceae</taxon>
        <taxon>Microdochium</taxon>
    </lineage>
</organism>
<feature type="domain" description="CID" evidence="2">
    <location>
        <begin position="25"/>
        <end position="180"/>
    </location>
</feature>
<evidence type="ECO:0000259" key="2">
    <source>
        <dbReference type="PROSITE" id="PS51391"/>
    </source>
</evidence>
<name>A0A9P8Y9K3_9PEZI</name>
<dbReference type="Pfam" id="PF04818">
    <property type="entry name" value="CID"/>
    <property type="match status" value="1"/>
</dbReference>
<feature type="region of interest" description="Disordered" evidence="1">
    <location>
        <begin position="183"/>
        <end position="203"/>
    </location>
</feature>
<keyword evidence="4" id="KW-1185">Reference proteome</keyword>
<reference evidence="3" key="1">
    <citation type="journal article" date="2021" name="Nat. Commun.">
        <title>Genetic determinants of endophytism in the Arabidopsis root mycobiome.</title>
        <authorList>
            <person name="Mesny F."/>
            <person name="Miyauchi S."/>
            <person name="Thiergart T."/>
            <person name="Pickel B."/>
            <person name="Atanasova L."/>
            <person name="Karlsson M."/>
            <person name="Huettel B."/>
            <person name="Barry K.W."/>
            <person name="Haridas S."/>
            <person name="Chen C."/>
            <person name="Bauer D."/>
            <person name="Andreopoulos W."/>
            <person name="Pangilinan J."/>
            <person name="LaButti K."/>
            <person name="Riley R."/>
            <person name="Lipzen A."/>
            <person name="Clum A."/>
            <person name="Drula E."/>
            <person name="Henrissat B."/>
            <person name="Kohler A."/>
            <person name="Grigoriev I.V."/>
            <person name="Martin F.M."/>
            <person name="Hacquard S."/>
        </authorList>
    </citation>
    <scope>NUCLEOTIDE SEQUENCE</scope>
    <source>
        <strain evidence="3">MPI-CAGE-CH-0230</strain>
    </source>
</reference>
<evidence type="ECO:0000256" key="1">
    <source>
        <dbReference type="SAM" id="MobiDB-lite"/>
    </source>
</evidence>
<dbReference type="PANTHER" id="PTHR12323:SF0">
    <property type="entry name" value="CALCIUM HOMEOSTASIS ENDOPLASMIC RETICULUM PROTEIN"/>
    <property type="match status" value="1"/>
</dbReference>
<dbReference type="EMBL" id="JAGTJQ010000004">
    <property type="protein sequence ID" value="KAH7033091.1"/>
    <property type="molecule type" value="Genomic_DNA"/>
</dbReference>